<dbReference type="PROSITE" id="PS01302">
    <property type="entry name" value="UPF0758"/>
    <property type="match status" value="1"/>
</dbReference>
<dbReference type="GO" id="GO:0008237">
    <property type="term" value="F:metallopeptidase activity"/>
    <property type="evidence" value="ECO:0007669"/>
    <property type="project" value="UniProtKB-KW"/>
</dbReference>
<dbReference type="PANTHER" id="PTHR30471">
    <property type="entry name" value="DNA REPAIR PROTEIN RADC"/>
    <property type="match status" value="1"/>
</dbReference>
<comment type="caution">
    <text evidence="7">The sequence shown here is derived from an EMBL/GenBank/DDBJ whole genome shotgun (WGS) entry which is preliminary data.</text>
</comment>
<keyword evidence="1" id="KW-0645">Protease</keyword>
<protein>
    <submittedName>
        <fullName evidence="7">DNA repair protein RadC</fullName>
    </submittedName>
</protein>
<dbReference type="PANTHER" id="PTHR30471:SF3">
    <property type="entry name" value="UPF0758 PROTEIN YEES-RELATED"/>
    <property type="match status" value="1"/>
</dbReference>
<dbReference type="EMBL" id="ACHB01000079">
    <property type="protein sequence ID" value="EEI90866.1"/>
    <property type="molecule type" value="Genomic_DNA"/>
</dbReference>
<proteinExistence type="predicted"/>
<name>C2G1F7_SPHSI</name>
<evidence type="ECO:0000256" key="1">
    <source>
        <dbReference type="ARBA" id="ARBA00022670"/>
    </source>
</evidence>
<dbReference type="GO" id="GO:0046872">
    <property type="term" value="F:metal ion binding"/>
    <property type="evidence" value="ECO:0007669"/>
    <property type="project" value="UniProtKB-KW"/>
</dbReference>
<evidence type="ECO:0000259" key="6">
    <source>
        <dbReference type="PROSITE" id="PS50249"/>
    </source>
</evidence>
<dbReference type="Pfam" id="PF04002">
    <property type="entry name" value="RadC"/>
    <property type="match status" value="1"/>
</dbReference>
<accession>C2G1F7</accession>
<dbReference type="PROSITE" id="PS50249">
    <property type="entry name" value="MPN"/>
    <property type="match status" value="1"/>
</dbReference>
<keyword evidence="3" id="KW-0378">Hydrolase</keyword>
<feature type="domain" description="MPN" evidence="6">
    <location>
        <begin position="24"/>
        <end position="150"/>
    </location>
</feature>
<evidence type="ECO:0000256" key="5">
    <source>
        <dbReference type="ARBA" id="ARBA00023049"/>
    </source>
</evidence>
<sequence length="162" mass="18267">MRTEKDNYQLPEVEISYTPPKHYATINCSSMANAVFRQIWDLSLLSVQEQFYVLFLNQANNVLCWRLIGTGNGKSCIVDNKLLVAIACKTLAQNVIVAHNHPSGNLKPSKSDKQLTNGIQEILYMPDTKLLDHLIISHNGYFSFVDNDMIMNAHTYNCSTAT</sequence>
<dbReference type="GO" id="GO:0006508">
    <property type="term" value="P:proteolysis"/>
    <property type="evidence" value="ECO:0007669"/>
    <property type="project" value="UniProtKB-KW"/>
</dbReference>
<dbReference type="Gene3D" id="3.40.140.10">
    <property type="entry name" value="Cytidine Deaminase, domain 2"/>
    <property type="match status" value="1"/>
</dbReference>
<reference evidence="7 8" key="1">
    <citation type="submission" date="2009-01" db="EMBL/GenBank/DDBJ databases">
        <authorList>
            <person name="Qin X."/>
            <person name="Bachman B."/>
            <person name="Battles P."/>
            <person name="Bell A."/>
            <person name="Bess C."/>
            <person name="Bickham C."/>
            <person name="Chaboub L."/>
            <person name="Chen D."/>
            <person name="Coyle M."/>
            <person name="Deiros D.R."/>
            <person name="Dinh H."/>
            <person name="Forbes L."/>
            <person name="Fowler G."/>
            <person name="Francisco L."/>
            <person name="Fu Q."/>
            <person name="Gubbala S."/>
            <person name="Hale W."/>
            <person name="Han Y."/>
            <person name="Hemphill L."/>
            <person name="Highlander S.K."/>
            <person name="Hirani K."/>
            <person name="Hogues M."/>
            <person name="Jackson L."/>
            <person name="Jakkamsetti A."/>
            <person name="Javaid M."/>
            <person name="Jiang H."/>
            <person name="Korchina V."/>
            <person name="Kovar C."/>
            <person name="Lara F."/>
            <person name="Lee S."/>
            <person name="Mata R."/>
            <person name="Mathew T."/>
            <person name="Moen C."/>
            <person name="Morales K."/>
            <person name="Munidasa M."/>
            <person name="Nazareth L."/>
            <person name="Ngo R."/>
            <person name="Nguyen L."/>
            <person name="Okwuonu G."/>
            <person name="Ongeri F."/>
            <person name="Patil S."/>
            <person name="Petrosino J."/>
            <person name="Pham C."/>
            <person name="Pham P."/>
            <person name="Pu L.-L."/>
            <person name="Puazo M."/>
            <person name="Raj R."/>
            <person name="Reid J."/>
            <person name="Rouhana J."/>
            <person name="Saada N."/>
            <person name="Shang Y."/>
            <person name="Simmons D."/>
            <person name="Thornton R."/>
            <person name="Warren J."/>
            <person name="Weissenberger G."/>
            <person name="Zhang J."/>
            <person name="Zhang L."/>
            <person name="Zhou C."/>
            <person name="Zhu D."/>
            <person name="Muzny D."/>
            <person name="Worley K."/>
            <person name="Gibbs R."/>
        </authorList>
    </citation>
    <scope>NUCLEOTIDE SEQUENCE [LARGE SCALE GENOMIC DNA]</scope>
    <source>
        <strain evidence="7 8">ATCC 33300</strain>
    </source>
</reference>
<evidence type="ECO:0000313" key="8">
    <source>
        <dbReference type="Proteomes" id="UP000006241"/>
    </source>
</evidence>
<dbReference type="InterPro" id="IPR037518">
    <property type="entry name" value="MPN"/>
</dbReference>
<organism evidence="7 8">
    <name type="scientific">Sphingobacterium spiritivorum ATCC 33300</name>
    <dbReference type="NCBI Taxonomy" id="525372"/>
    <lineage>
        <taxon>Bacteria</taxon>
        <taxon>Pseudomonadati</taxon>
        <taxon>Bacteroidota</taxon>
        <taxon>Sphingobacteriia</taxon>
        <taxon>Sphingobacteriales</taxon>
        <taxon>Sphingobacteriaceae</taxon>
        <taxon>Sphingobacterium</taxon>
    </lineage>
</organism>
<dbReference type="CDD" id="cd08071">
    <property type="entry name" value="MPN_DUF2466"/>
    <property type="match status" value="1"/>
</dbReference>
<evidence type="ECO:0000256" key="4">
    <source>
        <dbReference type="ARBA" id="ARBA00022833"/>
    </source>
</evidence>
<gene>
    <name evidence="7" type="primary">radC</name>
    <name evidence="7" type="ORF">HMPREF0765_3413</name>
</gene>
<evidence type="ECO:0000313" key="7">
    <source>
        <dbReference type="EMBL" id="EEI90866.1"/>
    </source>
</evidence>
<keyword evidence="4" id="KW-0862">Zinc</keyword>
<dbReference type="InterPro" id="IPR020891">
    <property type="entry name" value="UPF0758_CS"/>
</dbReference>
<dbReference type="InterPro" id="IPR001405">
    <property type="entry name" value="UPF0758"/>
</dbReference>
<keyword evidence="5" id="KW-0482">Metalloprotease</keyword>
<dbReference type="HOGENOM" id="CLU_073529_3_0_10"/>
<evidence type="ECO:0000256" key="3">
    <source>
        <dbReference type="ARBA" id="ARBA00022801"/>
    </source>
</evidence>
<dbReference type="Proteomes" id="UP000006241">
    <property type="component" value="Unassembled WGS sequence"/>
</dbReference>
<dbReference type="AlphaFoldDB" id="C2G1F7"/>
<dbReference type="InterPro" id="IPR025657">
    <property type="entry name" value="RadC_JAB"/>
</dbReference>
<keyword evidence="2" id="KW-0479">Metal-binding</keyword>
<evidence type="ECO:0000256" key="2">
    <source>
        <dbReference type="ARBA" id="ARBA00022723"/>
    </source>
</evidence>